<dbReference type="PROSITE" id="PS50893">
    <property type="entry name" value="ABC_TRANSPORTER_2"/>
    <property type="match status" value="1"/>
</dbReference>
<keyword evidence="3 5" id="KW-0067">ATP-binding</keyword>
<dbReference type="OrthoDB" id="3210486at2"/>
<feature type="domain" description="ABC transporter" evidence="4">
    <location>
        <begin position="22"/>
        <end position="253"/>
    </location>
</feature>
<reference evidence="5 6" key="1">
    <citation type="submission" date="2018-08" db="EMBL/GenBank/DDBJ databases">
        <title>Verrucosispora craniellae sp. nov., isolated from a marine sponge in the South China Sea.</title>
        <authorList>
            <person name="Li L."/>
            <person name="Lin H.W."/>
        </authorList>
    </citation>
    <scope>NUCLEOTIDE SEQUENCE [LARGE SCALE GENOMIC DNA]</scope>
    <source>
        <strain evidence="5 6">LHW63014</strain>
    </source>
</reference>
<evidence type="ECO:0000259" key="4">
    <source>
        <dbReference type="PROSITE" id="PS50893"/>
    </source>
</evidence>
<dbReference type="InterPro" id="IPR003593">
    <property type="entry name" value="AAA+_ATPase"/>
</dbReference>
<keyword evidence="6" id="KW-1185">Reference proteome</keyword>
<dbReference type="PANTHER" id="PTHR42788">
    <property type="entry name" value="TAURINE IMPORT ATP-BINDING PROTEIN-RELATED"/>
    <property type="match status" value="1"/>
</dbReference>
<dbReference type="InterPro" id="IPR017871">
    <property type="entry name" value="ABC_transporter-like_CS"/>
</dbReference>
<dbReference type="SUPFAM" id="SSF52540">
    <property type="entry name" value="P-loop containing nucleoside triphosphate hydrolases"/>
    <property type="match status" value="1"/>
</dbReference>
<dbReference type="InterPro" id="IPR027417">
    <property type="entry name" value="P-loop_NTPase"/>
</dbReference>
<dbReference type="Proteomes" id="UP000262621">
    <property type="component" value="Unassembled WGS sequence"/>
</dbReference>
<protein>
    <submittedName>
        <fullName evidence="5">ABC transporter ATP-binding protein</fullName>
    </submittedName>
</protein>
<dbReference type="InterPro" id="IPR050166">
    <property type="entry name" value="ABC_transporter_ATP-bind"/>
</dbReference>
<evidence type="ECO:0000313" key="6">
    <source>
        <dbReference type="Proteomes" id="UP000262621"/>
    </source>
</evidence>
<dbReference type="CDD" id="cd03293">
    <property type="entry name" value="ABC_NrtD_SsuB_transporters"/>
    <property type="match status" value="1"/>
</dbReference>
<evidence type="ECO:0000256" key="1">
    <source>
        <dbReference type="ARBA" id="ARBA00022448"/>
    </source>
</evidence>
<name>A0A372G374_9ACTN</name>
<evidence type="ECO:0000256" key="3">
    <source>
        <dbReference type="ARBA" id="ARBA00022840"/>
    </source>
</evidence>
<accession>A0A372G374</accession>
<dbReference type="GO" id="GO:0016887">
    <property type="term" value="F:ATP hydrolysis activity"/>
    <property type="evidence" value="ECO:0007669"/>
    <property type="project" value="InterPro"/>
</dbReference>
<proteinExistence type="predicted"/>
<gene>
    <name evidence="5" type="ORF">D0Q02_05300</name>
</gene>
<keyword evidence="1" id="KW-0813">Transport</keyword>
<dbReference type="Gene3D" id="3.40.50.300">
    <property type="entry name" value="P-loop containing nucleotide triphosphate hydrolases"/>
    <property type="match status" value="1"/>
</dbReference>
<evidence type="ECO:0000313" key="5">
    <source>
        <dbReference type="EMBL" id="RFS47418.1"/>
    </source>
</evidence>
<evidence type="ECO:0000256" key="2">
    <source>
        <dbReference type="ARBA" id="ARBA00022741"/>
    </source>
</evidence>
<dbReference type="InterPro" id="IPR003439">
    <property type="entry name" value="ABC_transporter-like_ATP-bd"/>
</dbReference>
<dbReference type="Pfam" id="PF00005">
    <property type="entry name" value="ABC_tran"/>
    <property type="match status" value="1"/>
</dbReference>
<keyword evidence="2" id="KW-0547">Nucleotide-binding</keyword>
<sequence>MEVSVTMQATSGPGAVGVAPGVEVSGVSKTFRTSAGDVVALTDIDLEVRQGSFVSLVGPSGCGKSTLLRIVAGLETSSGGSTLVAGTPVDGPRRDFGMVFQQPVLLPWLTIFRNVMLPADVARDRSPQARKRAEDLLELVGLDGFQHRYPRELSGGMQQRAALVRALMSRPSLLLMDEPFGALDALTRETMNSELLRIWSETGATTLFVTHSISEAVFLSDVVVVLSGRPGTILDQVQIDLPRPRTFDVMDSPEASRLTNRIRGHLHARGAVG</sequence>
<organism evidence="5 6">
    <name type="scientific">Micromonospora craniellae</name>
    <dbReference type="NCBI Taxonomy" id="2294034"/>
    <lineage>
        <taxon>Bacteria</taxon>
        <taxon>Bacillati</taxon>
        <taxon>Actinomycetota</taxon>
        <taxon>Actinomycetes</taxon>
        <taxon>Micromonosporales</taxon>
        <taxon>Micromonosporaceae</taxon>
        <taxon>Micromonospora</taxon>
    </lineage>
</organism>
<dbReference type="EMBL" id="QVFU01000003">
    <property type="protein sequence ID" value="RFS47418.1"/>
    <property type="molecule type" value="Genomic_DNA"/>
</dbReference>
<dbReference type="GO" id="GO:0005524">
    <property type="term" value="F:ATP binding"/>
    <property type="evidence" value="ECO:0007669"/>
    <property type="project" value="UniProtKB-KW"/>
</dbReference>
<dbReference type="PROSITE" id="PS00211">
    <property type="entry name" value="ABC_TRANSPORTER_1"/>
    <property type="match status" value="1"/>
</dbReference>
<comment type="caution">
    <text evidence="5">The sequence shown here is derived from an EMBL/GenBank/DDBJ whole genome shotgun (WGS) entry which is preliminary data.</text>
</comment>
<dbReference type="PANTHER" id="PTHR42788:SF13">
    <property type="entry name" value="ALIPHATIC SULFONATES IMPORT ATP-BINDING PROTEIN SSUB"/>
    <property type="match status" value="1"/>
</dbReference>
<dbReference type="AlphaFoldDB" id="A0A372G374"/>
<dbReference type="SMART" id="SM00382">
    <property type="entry name" value="AAA"/>
    <property type="match status" value="1"/>
</dbReference>